<proteinExistence type="predicted"/>
<dbReference type="GO" id="GO:0071944">
    <property type="term" value="C:cell periphery"/>
    <property type="evidence" value="ECO:0007669"/>
    <property type="project" value="UniProtKB-ARBA"/>
</dbReference>
<keyword evidence="9" id="KW-1185">Reference proteome</keyword>
<dbReference type="PANTHER" id="PTHR24418">
    <property type="entry name" value="TYROSINE-PROTEIN KINASE"/>
    <property type="match status" value="1"/>
</dbReference>
<evidence type="ECO:0000256" key="3">
    <source>
        <dbReference type="ARBA" id="ARBA00022741"/>
    </source>
</evidence>
<dbReference type="InterPro" id="IPR000719">
    <property type="entry name" value="Prot_kinase_dom"/>
</dbReference>
<gene>
    <name evidence="8" type="ORF">ACAOBT_LOCUS3729</name>
</gene>
<protein>
    <recommendedName>
        <fullName evidence="7">Protein kinase domain-containing protein</fullName>
    </recommendedName>
</protein>
<dbReference type="PROSITE" id="PS00109">
    <property type="entry name" value="PROTEIN_KINASE_TYR"/>
    <property type="match status" value="1"/>
</dbReference>
<dbReference type="Gene3D" id="1.10.510.10">
    <property type="entry name" value="Transferase(Phosphotransferase) domain 1"/>
    <property type="match status" value="1"/>
</dbReference>
<dbReference type="PRINTS" id="PR00109">
    <property type="entry name" value="TYRKINASE"/>
</dbReference>
<keyword evidence="6" id="KW-0829">Tyrosine-protein kinase</keyword>
<dbReference type="PIRSF" id="PIRSF000654">
    <property type="entry name" value="Integrin-linked_kinase"/>
    <property type="match status" value="1"/>
</dbReference>
<dbReference type="SMART" id="SM00219">
    <property type="entry name" value="TyrKc"/>
    <property type="match status" value="1"/>
</dbReference>
<sequence>MQSSKSEFLREAEVMMKLDHHCVVRLIGLSEGPPLLMVQELLPLGSMLQYITSNSDRINSNFEFKIWAAQIAYGMQYLEQNELVHRDLAARNILLASRNQAKISDFGLSRAFGQGHQYYQAKEGGKWPLKWYAPESYNYGQFSNKSDVWSFGVTIWEMYTFGETPYGDLKGSDAITLIEQGERLKQPDACPDHIYDIMKRCWDYKAAARPSFQELVDIFTTDSGYMNIKDLVSDVNLV</sequence>
<evidence type="ECO:0000313" key="9">
    <source>
        <dbReference type="Proteomes" id="UP001152888"/>
    </source>
</evidence>
<evidence type="ECO:0000259" key="7">
    <source>
        <dbReference type="PROSITE" id="PS50011"/>
    </source>
</evidence>
<dbReference type="PROSITE" id="PS50011">
    <property type="entry name" value="PROTEIN_KINASE_DOM"/>
    <property type="match status" value="1"/>
</dbReference>
<evidence type="ECO:0000256" key="6">
    <source>
        <dbReference type="ARBA" id="ARBA00023137"/>
    </source>
</evidence>
<dbReference type="Proteomes" id="UP001152888">
    <property type="component" value="Unassembled WGS sequence"/>
</dbReference>
<dbReference type="InterPro" id="IPR020635">
    <property type="entry name" value="Tyr_kinase_cat_dom"/>
</dbReference>
<dbReference type="InterPro" id="IPR008266">
    <property type="entry name" value="Tyr_kinase_AS"/>
</dbReference>
<keyword evidence="1" id="KW-0597">Phosphoprotein</keyword>
<dbReference type="GO" id="GO:0005524">
    <property type="term" value="F:ATP binding"/>
    <property type="evidence" value="ECO:0007669"/>
    <property type="project" value="UniProtKB-KW"/>
</dbReference>
<feature type="domain" description="Protein kinase" evidence="7">
    <location>
        <begin position="1"/>
        <end position="226"/>
    </location>
</feature>
<dbReference type="InterPro" id="IPR050198">
    <property type="entry name" value="Non-receptor_tyrosine_kinases"/>
</dbReference>
<evidence type="ECO:0000256" key="2">
    <source>
        <dbReference type="ARBA" id="ARBA00022679"/>
    </source>
</evidence>
<dbReference type="InterPro" id="IPR001245">
    <property type="entry name" value="Ser-Thr/Tyr_kinase_cat_dom"/>
</dbReference>
<evidence type="ECO:0000256" key="1">
    <source>
        <dbReference type="ARBA" id="ARBA00022553"/>
    </source>
</evidence>
<evidence type="ECO:0000256" key="4">
    <source>
        <dbReference type="ARBA" id="ARBA00022777"/>
    </source>
</evidence>
<dbReference type="OrthoDB" id="67310at2759"/>
<dbReference type="AlphaFoldDB" id="A0A9P0JTV5"/>
<dbReference type="GO" id="GO:0007165">
    <property type="term" value="P:signal transduction"/>
    <property type="evidence" value="ECO:0007669"/>
    <property type="project" value="UniProtKB-ARBA"/>
</dbReference>
<reference evidence="8" key="1">
    <citation type="submission" date="2022-03" db="EMBL/GenBank/DDBJ databases">
        <authorList>
            <person name="Sayadi A."/>
        </authorList>
    </citation>
    <scope>NUCLEOTIDE SEQUENCE</scope>
</reference>
<keyword evidence="3" id="KW-0547">Nucleotide-binding</keyword>
<dbReference type="Pfam" id="PF07714">
    <property type="entry name" value="PK_Tyr_Ser-Thr"/>
    <property type="match status" value="1"/>
</dbReference>
<dbReference type="SUPFAM" id="SSF56112">
    <property type="entry name" value="Protein kinase-like (PK-like)"/>
    <property type="match status" value="1"/>
</dbReference>
<dbReference type="InterPro" id="IPR011009">
    <property type="entry name" value="Kinase-like_dom_sf"/>
</dbReference>
<keyword evidence="4" id="KW-0418">Kinase</keyword>
<dbReference type="GO" id="GO:0004713">
    <property type="term" value="F:protein tyrosine kinase activity"/>
    <property type="evidence" value="ECO:0007669"/>
    <property type="project" value="UniProtKB-KW"/>
</dbReference>
<dbReference type="GO" id="GO:0002009">
    <property type="term" value="P:morphogenesis of an epithelium"/>
    <property type="evidence" value="ECO:0007669"/>
    <property type="project" value="UniProtKB-ARBA"/>
</dbReference>
<keyword evidence="5" id="KW-0067">ATP-binding</keyword>
<organism evidence="8 9">
    <name type="scientific">Acanthoscelides obtectus</name>
    <name type="common">Bean weevil</name>
    <name type="synonym">Bruchus obtectus</name>
    <dbReference type="NCBI Taxonomy" id="200917"/>
    <lineage>
        <taxon>Eukaryota</taxon>
        <taxon>Metazoa</taxon>
        <taxon>Ecdysozoa</taxon>
        <taxon>Arthropoda</taxon>
        <taxon>Hexapoda</taxon>
        <taxon>Insecta</taxon>
        <taxon>Pterygota</taxon>
        <taxon>Neoptera</taxon>
        <taxon>Endopterygota</taxon>
        <taxon>Coleoptera</taxon>
        <taxon>Polyphaga</taxon>
        <taxon>Cucujiformia</taxon>
        <taxon>Chrysomeloidea</taxon>
        <taxon>Chrysomelidae</taxon>
        <taxon>Bruchinae</taxon>
        <taxon>Bruchini</taxon>
        <taxon>Acanthoscelides</taxon>
    </lineage>
</organism>
<dbReference type="FunFam" id="1.10.510.10:FF:000027">
    <property type="entry name" value="Receptor protein-tyrosine kinase"/>
    <property type="match status" value="1"/>
</dbReference>
<comment type="caution">
    <text evidence="8">The sequence shown here is derived from an EMBL/GenBank/DDBJ whole genome shotgun (WGS) entry which is preliminary data.</text>
</comment>
<name>A0A9P0JTV5_ACAOB</name>
<evidence type="ECO:0000313" key="8">
    <source>
        <dbReference type="EMBL" id="CAH1960670.1"/>
    </source>
</evidence>
<accession>A0A9P0JTV5</accession>
<evidence type="ECO:0000256" key="5">
    <source>
        <dbReference type="ARBA" id="ARBA00022840"/>
    </source>
</evidence>
<keyword evidence="2" id="KW-0808">Transferase</keyword>
<dbReference type="EMBL" id="CAKOFQ010006689">
    <property type="protein sequence ID" value="CAH1960670.1"/>
    <property type="molecule type" value="Genomic_DNA"/>
</dbReference>